<dbReference type="InterPro" id="IPR036291">
    <property type="entry name" value="NAD(P)-bd_dom_sf"/>
</dbReference>
<dbReference type="InterPro" id="IPR029753">
    <property type="entry name" value="D-isomer_DH_CS"/>
</dbReference>
<keyword evidence="8" id="KW-1185">Reference proteome</keyword>
<proteinExistence type="inferred from homology"/>
<dbReference type="EMBL" id="CP080590">
    <property type="protein sequence ID" value="QYO75195.1"/>
    <property type="molecule type" value="Genomic_DNA"/>
</dbReference>
<dbReference type="InterPro" id="IPR006140">
    <property type="entry name" value="D-isomer_DH_NAD-bd"/>
</dbReference>
<evidence type="ECO:0000256" key="4">
    <source>
        <dbReference type="RuleBase" id="RU003719"/>
    </source>
</evidence>
<evidence type="ECO:0000256" key="1">
    <source>
        <dbReference type="ARBA" id="ARBA00005854"/>
    </source>
</evidence>
<dbReference type="PANTHER" id="PTHR42789:SF1">
    <property type="entry name" value="D-ISOMER SPECIFIC 2-HYDROXYACID DEHYDROGENASE FAMILY PROTEIN (AFU_ORTHOLOGUE AFUA_6G10090)"/>
    <property type="match status" value="1"/>
</dbReference>
<dbReference type="Pfam" id="PF02826">
    <property type="entry name" value="2-Hacid_dh_C"/>
    <property type="match status" value="1"/>
</dbReference>
<dbReference type="PROSITE" id="PS00670">
    <property type="entry name" value="D_2_HYDROXYACID_DH_2"/>
    <property type="match status" value="1"/>
</dbReference>
<feature type="domain" description="D-isomer specific 2-hydroxyacid dehydrogenase NAD-binding" evidence="6">
    <location>
        <begin position="110"/>
        <end position="286"/>
    </location>
</feature>
<accession>A0ABX8WAQ4</accession>
<dbReference type="Pfam" id="PF00389">
    <property type="entry name" value="2-Hacid_dh"/>
    <property type="match status" value="1"/>
</dbReference>
<protein>
    <submittedName>
        <fullName evidence="7">Hydroxyacid dehydrogenase</fullName>
    </submittedName>
</protein>
<evidence type="ECO:0000313" key="8">
    <source>
        <dbReference type="Proteomes" id="UP000825799"/>
    </source>
</evidence>
<dbReference type="Proteomes" id="UP000825799">
    <property type="component" value="Chromosome"/>
</dbReference>
<dbReference type="Gene3D" id="3.40.50.720">
    <property type="entry name" value="NAD(P)-binding Rossmann-like Domain"/>
    <property type="match status" value="2"/>
</dbReference>
<reference evidence="7 8" key="1">
    <citation type="submission" date="2021-08" db="EMBL/GenBank/DDBJ databases">
        <title>Devosia salina sp. nov., isolated from the South China Sea sediment.</title>
        <authorList>
            <person name="Zhou Z."/>
        </authorList>
    </citation>
    <scope>NUCLEOTIDE SEQUENCE [LARGE SCALE GENOMIC DNA]</scope>
    <source>
        <strain evidence="7 8">SCS-3</strain>
    </source>
</reference>
<evidence type="ECO:0000259" key="5">
    <source>
        <dbReference type="Pfam" id="PF00389"/>
    </source>
</evidence>
<dbReference type="InterPro" id="IPR050857">
    <property type="entry name" value="D-2-hydroxyacid_DH"/>
</dbReference>
<name>A0ABX8WAQ4_9HYPH</name>
<evidence type="ECO:0000256" key="3">
    <source>
        <dbReference type="ARBA" id="ARBA00023027"/>
    </source>
</evidence>
<dbReference type="InterPro" id="IPR006139">
    <property type="entry name" value="D-isomer_2_OHA_DH_cat_dom"/>
</dbReference>
<keyword evidence="2 4" id="KW-0560">Oxidoreductase</keyword>
<evidence type="ECO:0000313" key="7">
    <source>
        <dbReference type="EMBL" id="QYO75195.1"/>
    </source>
</evidence>
<dbReference type="PROSITE" id="PS00671">
    <property type="entry name" value="D_2_HYDROXYACID_DH_3"/>
    <property type="match status" value="1"/>
</dbReference>
<dbReference type="SUPFAM" id="SSF51735">
    <property type="entry name" value="NAD(P)-binding Rossmann-fold domains"/>
    <property type="match status" value="1"/>
</dbReference>
<evidence type="ECO:0000259" key="6">
    <source>
        <dbReference type="Pfam" id="PF02826"/>
    </source>
</evidence>
<keyword evidence="3" id="KW-0520">NAD</keyword>
<comment type="similarity">
    <text evidence="1 4">Belongs to the D-isomer specific 2-hydroxyacid dehydrogenase family.</text>
</comment>
<organism evidence="7 8">
    <name type="scientific">Devosia salina</name>
    <dbReference type="NCBI Taxonomy" id="2860336"/>
    <lineage>
        <taxon>Bacteria</taxon>
        <taxon>Pseudomonadati</taxon>
        <taxon>Pseudomonadota</taxon>
        <taxon>Alphaproteobacteria</taxon>
        <taxon>Hyphomicrobiales</taxon>
        <taxon>Devosiaceae</taxon>
        <taxon>Devosia</taxon>
    </lineage>
</organism>
<dbReference type="SUPFAM" id="SSF52283">
    <property type="entry name" value="Formate/glycerate dehydrogenase catalytic domain-like"/>
    <property type="match status" value="1"/>
</dbReference>
<dbReference type="PANTHER" id="PTHR42789">
    <property type="entry name" value="D-ISOMER SPECIFIC 2-HYDROXYACID DEHYDROGENASE FAMILY PROTEIN (AFU_ORTHOLOGUE AFUA_6G10090)"/>
    <property type="match status" value="1"/>
</dbReference>
<dbReference type="CDD" id="cd12173">
    <property type="entry name" value="PGDH_4"/>
    <property type="match status" value="1"/>
</dbReference>
<gene>
    <name evidence="7" type="ORF">K1X15_11055</name>
</gene>
<dbReference type="RefSeq" id="WP_220303659.1">
    <property type="nucleotide sequence ID" value="NZ_CP080590.1"/>
</dbReference>
<evidence type="ECO:0000256" key="2">
    <source>
        <dbReference type="ARBA" id="ARBA00023002"/>
    </source>
</evidence>
<sequence length="337" mass="35240">MASTILITGPSLAPAAVAVLSEAGYEPVYLPAYADAEVLRSHVVEHRPIAIISRMGRIEAPIFEIAPQLRIVSKHGVGVDNIDLDAASAHDVPVIVASGANAVSVAEHALALLVAVAKRLVPLDRGLREGRWEKPDFKGRELAGSTMGLVAFGAIAQHTARLAKAFDMAVIAYDPFAADEVFVRCGVGRASSVEDLLQNCDVISLHCPLTEQTRGLINRGSLALMREDAILINTARGGLIDEAALIEALDAGKIAGAGLDTFAKEPPAADHPFFASDRVVLTPHIGGVTTAANARVGVEAAQGVIDYLAGRPLPASRIVNREQLSKSAAVQLAGGLQ</sequence>
<feature type="domain" description="D-isomer specific 2-hydroxyacid dehydrogenase catalytic" evidence="5">
    <location>
        <begin position="6"/>
        <end position="314"/>
    </location>
</feature>